<dbReference type="GO" id="GO:0016740">
    <property type="term" value="F:transferase activity"/>
    <property type="evidence" value="ECO:0007669"/>
    <property type="project" value="UniProtKB-KW"/>
</dbReference>
<sequence>MELDEHYSVRDHLTTFFFDLGHLDLQLPTDMSSLSVEAQAVLVLSRYFGIKTSDGLKSWSLPNDFTDEITYIKTIFPSLDADYVRDQLKVFRDMPNRLEIVLRIIVNTKVLEQNKESPLRKRSSFCVQITDDQIKQHKPSKIRKVSATVTNQIPNETSTSMTNICIVSQNYNKKPCTITSSVTSVSDETTFENDIKPLSEPDDYLRIVLNMEQDARKSKSAVNSQDSDKTEIYVPDIKEEECKVLEPIKCDSPLNLKVDKCDVEPNETSAIKVEPVQEEIPNQLNENERLLLELHNGLEIPSFDDKGVEQEVEVTPSTSTGQTNVLMNLDGEYFDLVKHVHKATKAPPAVIKYHCTKLRLCRYKRPPNQLLERLIINVLSNTIDLDTSDDGESSSQDTSFSDWLKQQQQESENLIPQNEPENVSVQLVNHLCSIFPDACPRYIRGLCGNKEMNDMVLDELITIILSANNEYPKRSLPAPEPEVIPENQFEILQEVLPDADPDYLRMMCDKFEGNPEAVKTFINNAMEKHDYPKLKDYQRKQQISAQQKQYTTEFDVKNFVKVIPNPEDFFTEKSRVLKLDPMESHYALVFLKNTFTKLPVRSIQHVFQANSTKNNSNLLKTFNQLEQMQKFGIDVMRSVRKAVPMPNNITNIPLLQEIAYLAHKREITEYVNEIKKRETVEREEVKSLGLMQTCNCCYDEEVLPREIYTCQNNCEFCKSCIVKSVEVAFGEGKLDFPCLASCESSFSLQTLQAVLSPKLFSKIAQKKALEEIKSAGIEDLEVCPFCDFATIPAEGYTIFTCLNPECMKESCRMCKEPSHIPLRCDEIEKDADVKARTFVENKMTEALLRKCWKCGVKFFKEEGCNKMTCSCGASMCYICGQPVTDYKHFNGNGGDRYDLCPLYSDTHDLNKDNVLKGAAQAKAELGNVMLKHDPTKDVQEYYNQRKKKHPLDHLFVMVPGRQGHHYAHRHHPHHL</sequence>
<protein>
    <recommendedName>
        <fullName evidence="9">RING-type domain-containing protein</fullName>
    </recommendedName>
</protein>
<keyword evidence="3" id="KW-0479">Metal-binding</keyword>
<dbReference type="InterPro" id="IPR044066">
    <property type="entry name" value="TRIAD_supradom"/>
</dbReference>
<evidence type="ECO:0000256" key="6">
    <source>
        <dbReference type="ARBA" id="ARBA00022786"/>
    </source>
</evidence>
<dbReference type="KEGG" id="tca:100142249"/>
<evidence type="ECO:0000256" key="4">
    <source>
        <dbReference type="ARBA" id="ARBA00022737"/>
    </source>
</evidence>
<comment type="pathway">
    <text evidence="1">Protein modification; protein ubiquitination.</text>
</comment>
<reference evidence="10 11" key="2">
    <citation type="journal article" date="2010" name="Nucleic Acids Res.">
        <title>BeetleBase in 2010: revisions to provide comprehensive genomic information for Tribolium castaneum.</title>
        <authorList>
            <person name="Kim H.S."/>
            <person name="Murphy T."/>
            <person name="Xia J."/>
            <person name="Caragea D."/>
            <person name="Park Y."/>
            <person name="Beeman R.W."/>
            <person name="Lorenzen M.D."/>
            <person name="Butcher S."/>
            <person name="Manak J.R."/>
            <person name="Brown S.J."/>
        </authorList>
    </citation>
    <scope>GENOME REANNOTATION</scope>
    <source>
        <strain evidence="10 11">Georgia GA2</strain>
    </source>
</reference>
<proteinExistence type="predicted"/>
<dbReference type="PANTHER" id="PTHR22770">
    <property type="entry name" value="UBIQUITIN CONJUGATING ENZYME 7 INTERACTING PROTEIN-RELATED"/>
    <property type="match status" value="1"/>
</dbReference>
<evidence type="ECO:0000256" key="5">
    <source>
        <dbReference type="ARBA" id="ARBA00022771"/>
    </source>
</evidence>
<keyword evidence="11" id="KW-1185">Reference proteome</keyword>
<dbReference type="GO" id="GO:0008270">
    <property type="term" value="F:zinc ion binding"/>
    <property type="evidence" value="ECO:0007669"/>
    <property type="project" value="UniProtKB-KW"/>
</dbReference>
<name>A0A139WLR9_TRICA</name>
<feature type="compositionally biased region" description="Polar residues" evidence="8">
    <location>
        <begin position="393"/>
        <end position="413"/>
    </location>
</feature>
<dbReference type="Gene3D" id="1.20.120.1750">
    <property type="match status" value="1"/>
</dbReference>
<evidence type="ECO:0000313" key="11">
    <source>
        <dbReference type="Proteomes" id="UP000007266"/>
    </source>
</evidence>
<accession>A0A139WLR9</accession>
<dbReference type="InterPro" id="IPR047545">
    <property type="entry name" value="BRcat_RBR_RNF216"/>
</dbReference>
<feature type="domain" description="RING-type" evidence="9">
    <location>
        <begin position="690"/>
        <end position="899"/>
    </location>
</feature>
<dbReference type="Proteomes" id="UP000007266">
    <property type="component" value="Linkage group 3"/>
</dbReference>
<evidence type="ECO:0000259" key="9">
    <source>
        <dbReference type="PROSITE" id="PS51873"/>
    </source>
</evidence>
<dbReference type="CDD" id="cd20353">
    <property type="entry name" value="Rcat_RBR_RNF216"/>
    <property type="match status" value="1"/>
</dbReference>
<dbReference type="InParanoid" id="A0A139WLR9"/>
<dbReference type="STRING" id="7070.A0A139WLR9"/>
<evidence type="ECO:0000256" key="1">
    <source>
        <dbReference type="ARBA" id="ARBA00004906"/>
    </source>
</evidence>
<keyword evidence="7" id="KW-0862">Zinc</keyword>
<evidence type="ECO:0000256" key="8">
    <source>
        <dbReference type="SAM" id="MobiDB-lite"/>
    </source>
</evidence>
<evidence type="ECO:0000256" key="7">
    <source>
        <dbReference type="ARBA" id="ARBA00022833"/>
    </source>
</evidence>
<feature type="region of interest" description="Disordered" evidence="8">
    <location>
        <begin position="386"/>
        <end position="413"/>
    </location>
</feature>
<keyword evidence="6" id="KW-0833">Ubl conjugation pathway</keyword>
<keyword evidence="2" id="KW-0808">Transferase</keyword>
<dbReference type="AlphaFoldDB" id="A0A139WLR9"/>
<dbReference type="InterPro" id="IPR051628">
    <property type="entry name" value="LUBAC_E3_Ligases"/>
</dbReference>
<gene>
    <name evidence="10" type="primary">AUGUSTUS-3.0.2_32478</name>
    <name evidence="10" type="ORF">TcasGA2_TC032478</name>
</gene>
<evidence type="ECO:0000256" key="3">
    <source>
        <dbReference type="ARBA" id="ARBA00022723"/>
    </source>
</evidence>
<dbReference type="PANTHER" id="PTHR22770:SF47">
    <property type="entry name" value="E3 UBIQUITIN-PROTEIN LIGASE RNF216"/>
    <property type="match status" value="1"/>
</dbReference>
<evidence type="ECO:0000256" key="2">
    <source>
        <dbReference type="ARBA" id="ARBA00022679"/>
    </source>
</evidence>
<keyword evidence="5" id="KW-0863">Zinc-finger</keyword>
<dbReference type="PROSITE" id="PS51873">
    <property type="entry name" value="TRIAD"/>
    <property type="match status" value="1"/>
</dbReference>
<dbReference type="InterPro" id="IPR047546">
    <property type="entry name" value="Rcat_RBR_RNF216"/>
</dbReference>
<dbReference type="EMBL" id="KQ971321">
    <property type="protein sequence ID" value="KYB28775.1"/>
    <property type="molecule type" value="Genomic_DNA"/>
</dbReference>
<dbReference type="CDD" id="cd20339">
    <property type="entry name" value="BRcat_RBR_RNF216"/>
    <property type="match status" value="1"/>
</dbReference>
<dbReference type="OrthoDB" id="10009520at2759"/>
<organism evidence="10 11">
    <name type="scientific">Tribolium castaneum</name>
    <name type="common">Red flour beetle</name>
    <dbReference type="NCBI Taxonomy" id="7070"/>
    <lineage>
        <taxon>Eukaryota</taxon>
        <taxon>Metazoa</taxon>
        <taxon>Ecdysozoa</taxon>
        <taxon>Arthropoda</taxon>
        <taxon>Hexapoda</taxon>
        <taxon>Insecta</taxon>
        <taxon>Pterygota</taxon>
        <taxon>Neoptera</taxon>
        <taxon>Endopterygota</taxon>
        <taxon>Coleoptera</taxon>
        <taxon>Polyphaga</taxon>
        <taxon>Cucujiformia</taxon>
        <taxon>Tenebrionidae</taxon>
        <taxon>Tenebrionidae incertae sedis</taxon>
        <taxon>Tribolium</taxon>
    </lineage>
</organism>
<keyword evidence="4" id="KW-0677">Repeat</keyword>
<dbReference type="Pfam" id="PF26200">
    <property type="entry name" value="Rcat_RNF216"/>
    <property type="match status" value="1"/>
</dbReference>
<dbReference type="SUPFAM" id="SSF57850">
    <property type="entry name" value="RING/U-box"/>
    <property type="match status" value="2"/>
</dbReference>
<reference evidence="10 11" key="1">
    <citation type="journal article" date="2008" name="Nature">
        <title>The genome of the model beetle and pest Tribolium castaneum.</title>
        <authorList>
            <consortium name="Tribolium Genome Sequencing Consortium"/>
            <person name="Richards S."/>
            <person name="Gibbs R.A."/>
            <person name="Weinstock G.M."/>
            <person name="Brown S.J."/>
            <person name="Denell R."/>
            <person name="Beeman R.W."/>
            <person name="Gibbs R."/>
            <person name="Beeman R.W."/>
            <person name="Brown S.J."/>
            <person name="Bucher G."/>
            <person name="Friedrich M."/>
            <person name="Grimmelikhuijzen C.J."/>
            <person name="Klingler M."/>
            <person name="Lorenzen M."/>
            <person name="Richards S."/>
            <person name="Roth S."/>
            <person name="Schroder R."/>
            <person name="Tautz D."/>
            <person name="Zdobnov E.M."/>
            <person name="Muzny D."/>
            <person name="Gibbs R.A."/>
            <person name="Weinstock G.M."/>
            <person name="Attaway T."/>
            <person name="Bell S."/>
            <person name="Buhay C.J."/>
            <person name="Chandrabose M.N."/>
            <person name="Chavez D."/>
            <person name="Clerk-Blankenburg K.P."/>
            <person name="Cree A."/>
            <person name="Dao M."/>
            <person name="Davis C."/>
            <person name="Chacko J."/>
            <person name="Dinh H."/>
            <person name="Dugan-Rocha S."/>
            <person name="Fowler G."/>
            <person name="Garner T.T."/>
            <person name="Garnes J."/>
            <person name="Gnirke A."/>
            <person name="Hawes A."/>
            <person name="Hernandez J."/>
            <person name="Hines S."/>
            <person name="Holder M."/>
            <person name="Hume J."/>
            <person name="Jhangiani S.N."/>
            <person name="Joshi V."/>
            <person name="Khan Z.M."/>
            <person name="Jackson L."/>
            <person name="Kovar C."/>
            <person name="Kowis A."/>
            <person name="Lee S."/>
            <person name="Lewis L.R."/>
            <person name="Margolis J."/>
            <person name="Morgan M."/>
            <person name="Nazareth L.V."/>
            <person name="Nguyen N."/>
            <person name="Okwuonu G."/>
            <person name="Parker D."/>
            <person name="Richards S."/>
            <person name="Ruiz S.J."/>
            <person name="Santibanez J."/>
            <person name="Savard J."/>
            <person name="Scherer S.E."/>
            <person name="Schneider B."/>
            <person name="Sodergren E."/>
            <person name="Tautz D."/>
            <person name="Vattahil S."/>
            <person name="Villasana D."/>
            <person name="White C.S."/>
            <person name="Wright R."/>
            <person name="Park Y."/>
            <person name="Beeman R.W."/>
            <person name="Lord J."/>
            <person name="Oppert B."/>
            <person name="Lorenzen M."/>
            <person name="Brown S."/>
            <person name="Wang L."/>
            <person name="Savard J."/>
            <person name="Tautz D."/>
            <person name="Richards S."/>
            <person name="Weinstock G."/>
            <person name="Gibbs R.A."/>
            <person name="Liu Y."/>
            <person name="Worley K."/>
            <person name="Weinstock G."/>
            <person name="Elsik C.G."/>
            <person name="Reese J.T."/>
            <person name="Elhaik E."/>
            <person name="Landan G."/>
            <person name="Graur D."/>
            <person name="Arensburger P."/>
            <person name="Atkinson P."/>
            <person name="Beeman R.W."/>
            <person name="Beidler J."/>
            <person name="Brown S.J."/>
            <person name="Demuth J.P."/>
            <person name="Drury D.W."/>
            <person name="Du Y.Z."/>
            <person name="Fujiwara H."/>
            <person name="Lorenzen M."/>
            <person name="Maselli V."/>
            <person name="Osanai M."/>
            <person name="Park Y."/>
            <person name="Robertson H.M."/>
            <person name="Tu Z."/>
            <person name="Wang J.J."/>
            <person name="Wang S."/>
            <person name="Richards S."/>
            <person name="Song H."/>
            <person name="Zhang L."/>
            <person name="Sodergren E."/>
            <person name="Werner D."/>
            <person name="Stanke M."/>
            <person name="Morgenstern B."/>
            <person name="Solovyev V."/>
            <person name="Kosarev P."/>
            <person name="Brown G."/>
            <person name="Chen H.C."/>
            <person name="Ermolaeva O."/>
            <person name="Hlavina W."/>
            <person name="Kapustin Y."/>
            <person name="Kiryutin B."/>
            <person name="Kitts P."/>
            <person name="Maglott D."/>
            <person name="Pruitt K."/>
            <person name="Sapojnikov V."/>
            <person name="Souvorov A."/>
            <person name="Mackey A.J."/>
            <person name="Waterhouse R.M."/>
            <person name="Wyder S."/>
            <person name="Zdobnov E.M."/>
            <person name="Zdobnov E.M."/>
            <person name="Wyder S."/>
            <person name="Kriventseva E.V."/>
            <person name="Kadowaki T."/>
            <person name="Bork P."/>
            <person name="Aranda M."/>
            <person name="Bao R."/>
            <person name="Beermann A."/>
            <person name="Berns N."/>
            <person name="Bolognesi R."/>
            <person name="Bonneton F."/>
            <person name="Bopp D."/>
            <person name="Brown S.J."/>
            <person name="Bucher G."/>
            <person name="Butts T."/>
            <person name="Chaumot A."/>
            <person name="Denell R.E."/>
            <person name="Ferrier D.E."/>
            <person name="Friedrich M."/>
            <person name="Gordon C.M."/>
            <person name="Jindra M."/>
            <person name="Klingler M."/>
            <person name="Lan Q."/>
            <person name="Lattorff H.M."/>
            <person name="Laudet V."/>
            <person name="von Levetsow C."/>
            <person name="Liu Z."/>
            <person name="Lutz R."/>
            <person name="Lynch J.A."/>
            <person name="da Fonseca R.N."/>
            <person name="Posnien N."/>
            <person name="Reuter R."/>
            <person name="Roth S."/>
            <person name="Savard J."/>
            <person name="Schinko J.B."/>
            <person name="Schmitt C."/>
            <person name="Schoppmeier M."/>
            <person name="Schroder R."/>
            <person name="Shippy T.D."/>
            <person name="Simonnet F."/>
            <person name="Marques-Souza H."/>
            <person name="Tautz D."/>
            <person name="Tomoyasu Y."/>
            <person name="Trauner J."/>
            <person name="Van der Zee M."/>
            <person name="Vervoort M."/>
            <person name="Wittkopp N."/>
            <person name="Wimmer E.A."/>
            <person name="Yang X."/>
            <person name="Jones A.K."/>
            <person name="Sattelle D.B."/>
            <person name="Ebert P.R."/>
            <person name="Nelson D."/>
            <person name="Scott J.G."/>
            <person name="Beeman R.W."/>
            <person name="Muthukrishnan S."/>
            <person name="Kramer K.J."/>
            <person name="Arakane Y."/>
            <person name="Beeman R.W."/>
            <person name="Zhu Q."/>
            <person name="Hogenkamp D."/>
            <person name="Dixit R."/>
            <person name="Oppert B."/>
            <person name="Jiang H."/>
            <person name="Zou Z."/>
            <person name="Marshall J."/>
            <person name="Elpidina E."/>
            <person name="Vinokurov K."/>
            <person name="Oppert C."/>
            <person name="Zou Z."/>
            <person name="Evans J."/>
            <person name="Lu Z."/>
            <person name="Zhao P."/>
            <person name="Sumathipala N."/>
            <person name="Altincicek B."/>
            <person name="Vilcinskas A."/>
            <person name="Williams M."/>
            <person name="Hultmark D."/>
            <person name="Hetru C."/>
            <person name="Jiang H."/>
            <person name="Grimmelikhuijzen C.J."/>
            <person name="Hauser F."/>
            <person name="Cazzamali G."/>
            <person name="Williamson M."/>
            <person name="Park Y."/>
            <person name="Li B."/>
            <person name="Tanaka Y."/>
            <person name="Predel R."/>
            <person name="Neupert S."/>
            <person name="Schachtner J."/>
            <person name="Verleyen P."/>
            <person name="Raible F."/>
            <person name="Bork P."/>
            <person name="Friedrich M."/>
            <person name="Walden K.K."/>
            <person name="Robertson H.M."/>
            <person name="Angeli S."/>
            <person name="Foret S."/>
            <person name="Bucher G."/>
            <person name="Schuetz S."/>
            <person name="Maleszka R."/>
            <person name="Wimmer E.A."/>
            <person name="Beeman R.W."/>
            <person name="Lorenzen M."/>
            <person name="Tomoyasu Y."/>
            <person name="Miller S.C."/>
            <person name="Grossmann D."/>
            <person name="Bucher G."/>
        </authorList>
    </citation>
    <scope>NUCLEOTIDE SEQUENCE [LARGE SCALE GENOMIC DNA]</scope>
    <source>
        <strain evidence="10 11">Georgia GA2</strain>
    </source>
</reference>
<evidence type="ECO:0000313" key="10">
    <source>
        <dbReference type="EMBL" id="KYB28775.1"/>
    </source>
</evidence>